<dbReference type="CDD" id="cd19531">
    <property type="entry name" value="LCL_NRPS-like"/>
    <property type="match status" value="1"/>
</dbReference>
<evidence type="ECO:0000313" key="10">
    <source>
        <dbReference type="Proteomes" id="UP000094068"/>
    </source>
</evidence>
<dbReference type="Gene3D" id="3.40.50.12780">
    <property type="entry name" value="N-terminal domain of ligase-like"/>
    <property type="match status" value="1"/>
</dbReference>
<dbReference type="InterPro" id="IPR029058">
    <property type="entry name" value="AB_hydrolase_fold"/>
</dbReference>
<dbReference type="InterPro" id="IPR001242">
    <property type="entry name" value="Condensation_dom"/>
</dbReference>
<evidence type="ECO:0000313" key="9">
    <source>
        <dbReference type="EMBL" id="OEG11993.1"/>
    </source>
</evidence>
<dbReference type="Pfam" id="PF00668">
    <property type="entry name" value="Condensation"/>
    <property type="match status" value="3"/>
</dbReference>
<dbReference type="Pfam" id="PF00550">
    <property type="entry name" value="PP-binding"/>
    <property type="match status" value="2"/>
</dbReference>
<evidence type="ECO:0000259" key="8">
    <source>
        <dbReference type="PROSITE" id="PS50075"/>
    </source>
</evidence>
<keyword evidence="5" id="KW-0677">Repeat</keyword>
<dbReference type="InterPro" id="IPR036736">
    <property type="entry name" value="ACP-like_sf"/>
</dbReference>
<evidence type="ECO:0000256" key="3">
    <source>
        <dbReference type="ARBA" id="ARBA00022450"/>
    </source>
</evidence>
<dbReference type="RefSeq" id="WP_069645846.1">
    <property type="nucleotide sequence ID" value="NZ_MIJZ01000012.1"/>
</dbReference>
<feature type="region of interest" description="Disordered" evidence="7">
    <location>
        <begin position="2419"/>
        <end position="2438"/>
    </location>
</feature>
<evidence type="ECO:0000256" key="4">
    <source>
        <dbReference type="ARBA" id="ARBA00022553"/>
    </source>
</evidence>
<comment type="similarity">
    <text evidence="2">Belongs to the ATP-dependent AMP-binding enzyme family.</text>
</comment>
<dbReference type="InterPro" id="IPR045851">
    <property type="entry name" value="AMP-bd_C_sf"/>
</dbReference>
<dbReference type="SUPFAM" id="SSF52777">
    <property type="entry name" value="CoA-dependent acyltransferases"/>
    <property type="match status" value="6"/>
</dbReference>
<dbReference type="FunFam" id="1.10.1200.10:FF:000005">
    <property type="entry name" value="Nonribosomal peptide synthetase 1"/>
    <property type="match status" value="1"/>
</dbReference>
<evidence type="ECO:0000256" key="1">
    <source>
        <dbReference type="ARBA" id="ARBA00001957"/>
    </source>
</evidence>
<accession>A0A1E5GGY5</accession>
<dbReference type="GO" id="GO:0008610">
    <property type="term" value="P:lipid biosynthetic process"/>
    <property type="evidence" value="ECO:0007669"/>
    <property type="project" value="UniProtKB-ARBA"/>
</dbReference>
<dbReference type="PROSITE" id="PS00455">
    <property type="entry name" value="AMP_BINDING"/>
    <property type="match status" value="2"/>
</dbReference>
<protein>
    <recommendedName>
        <fullName evidence="8">Carrier domain-containing protein</fullName>
    </recommendedName>
</protein>
<dbReference type="InterPro" id="IPR006162">
    <property type="entry name" value="Ppantetheine_attach_site"/>
</dbReference>
<dbReference type="InterPro" id="IPR000873">
    <property type="entry name" value="AMP-dep_synth/lig_dom"/>
</dbReference>
<keyword evidence="6" id="KW-0045">Antibiotic biosynthesis</keyword>
<reference evidence="10" key="1">
    <citation type="submission" date="2016-09" db="EMBL/GenBank/DDBJ databases">
        <authorList>
            <person name="Gulvik C.A."/>
        </authorList>
    </citation>
    <scope>NUCLEOTIDE SEQUENCE [LARGE SCALE GENOMIC DNA]</scope>
    <source>
        <strain evidence="10">DSM 23328</strain>
    </source>
</reference>
<evidence type="ECO:0000256" key="2">
    <source>
        <dbReference type="ARBA" id="ARBA00006432"/>
    </source>
</evidence>
<dbReference type="Gene3D" id="3.30.300.30">
    <property type="match status" value="2"/>
</dbReference>
<dbReference type="FunFam" id="3.30.300.30:FF:000010">
    <property type="entry name" value="Enterobactin synthetase component F"/>
    <property type="match status" value="1"/>
</dbReference>
<dbReference type="EMBL" id="MIJZ01000012">
    <property type="protein sequence ID" value="OEG11993.1"/>
    <property type="molecule type" value="Genomic_DNA"/>
</dbReference>
<dbReference type="InterPro" id="IPR042099">
    <property type="entry name" value="ANL_N_sf"/>
</dbReference>
<keyword evidence="4" id="KW-0597">Phosphoprotein</keyword>
<dbReference type="GO" id="GO:0043041">
    <property type="term" value="P:amino acid activation for nonribosomal peptide biosynthetic process"/>
    <property type="evidence" value="ECO:0007669"/>
    <property type="project" value="TreeGrafter"/>
</dbReference>
<dbReference type="Proteomes" id="UP000094068">
    <property type="component" value="Unassembled WGS sequence"/>
</dbReference>
<dbReference type="Gene3D" id="3.30.559.30">
    <property type="entry name" value="Nonribosomal peptide synthetase, condensation domain"/>
    <property type="match status" value="3"/>
</dbReference>
<dbReference type="GO" id="GO:0003824">
    <property type="term" value="F:catalytic activity"/>
    <property type="evidence" value="ECO:0007669"/>
    <property type="project" value="InterPro"/>
</dbReference>
<dbReference type="SUPFAM" id="SSF56801">
    <property type="entry name" value="Acetyl-CoA synthetase-like"/>
    <property type="match status" value="2"/>
</dbReference>
<feature type="domain" description="Carrier" evidence="8">
    <location>
        <begin position="2438"/>
        <end position="2513"/>
    </location>
</feature>
<dbReference type="Pfam" id="PF13193">
    <property type="entry name" value="AMP-binding_C"/>
    <property type="match status" value="2"/>
</dbReference>
<evidence type="ECO:0000256" key="7">
    <source>
        <dbReference type="SAM" id="MobiDB-lite"/>
    </source>
</evidence>
<dbReference type="GO" id="GO:0017000">
    <property type="term" value="P:antibiotic biosynthetic process"/>
    <property type="evidence" value="ECO:0007669"/>
    <property type="project" value="UniProtKB-KW"/>
</dbReference>
<dbReference type="OrthoDB" id="9765680at2"/>
<dbReference type="GO" id="GO:0031177">
    <property type="term" value="F:phosphopantetheine binding"/>
    <property type="evidence" value="ECO:0007669"/>
    <property type="project" value="TreeGrafter"/>
</dbReference>
<dbReference type="GO" id="GO:0005737">
    <property type="term" value="C:cytoplasm"/>
    <property type="evidence" value="ECO:0007669"/>
    <property type="project" value="TreeGrafter"/>
</dbReference>
<evidence type="ECO:0000256" key="5">
    <source>
        <dbReference type="ARBA" id="ARBA00022737"/>
    </source>
</evidence>
<sequence>MSKKYLMSSNQKRIYTLEQTQESSVTYNMPIILKVENVLDEARLNRAFNQLCARHEAFRTSFSIEKDKFVQQIHPAKNVQIENLEGQTSEEMVDKFVRPFDLSQAPLMRMGVGKDQEGLTLLIMDVHHIISDGVSMGILLEEFSALYDDKDLEPVELHYKDFSAWQNSLDLEEQEEFWQEEFSELIPETALPVDFKTQDSQYFEGNHVEMKISASTKRKIKELNKQKQTTSFMVYLTALMIFLTKLNRQERVVIGTVAEGRNHPSAQEMIGMFVNTLPIIGTIDSQKSFNEILEDVKNKSLDVFENQDYPYEKIVELAPKNSIFDVMFSYEVGYDETIYLGGQLAKVEQVQLEVAKFDLTVTLIEHAADYTINWEYNSSLFKEETIQRLAEYFEVLLDNLLATPDGAVSELQYLNQAQITQIKEEFNQPNERLNQEAFVSPIQRFEEQVLKNPNQVAVNYLQEKVTYRQLNERANAVALQLNQKNVGKNDVVALIVEQSLELIIGILGILKTGAAYLPIAPTTPTERINYMIKDSQAKAVLCSAKTEALISEELICTATIFQAENNQKESVVRELIEGTDLAYIIYTSGSTGNPKGVMIENHSLMNLIEWQKNEGNVTENSTILQKAIYTFDASVWEIFLALLSGASLQMLAPKEHDDFGKLLDVFEKNHVTHFLLVPTFLEALLNYTKENKREKAFESIEAVYVGAEKVTNHLLNQFVESTGKKLSIIRNLYGPTEGTVCATYYRYPDQLDSQDTLIGYPIQQVQVYVMNDQIYCGVGIPGELCIGGLGVARGYLNQPDLTAKQFVSLDGQTIYKTGDLGKFREDGSIDYLGRIDNQVKIRGFRVELSEISQTLLQIPAVMLAAVTIKKQNGTDHLCAYVVADPSVTEKELNVYLKRKLPDYMVPTYFSFLDQLPITANGKLDEKQLPMPNISKGNIFLEPTTEKEEQVAFVFKEILQLEQVNLLDSFYELGGDSIKAIRIVSKAREIGYQLTVKEIMQARTIKEITQKTNVITQKMDQEMVTGPVPYSPVQQFFFSSYLNKPEHFNQSLILETNTSIDEILLKKALDELTSHHDMLRMRVDQSEQTIFEWEKEADFEFHSFYLDEEDIDITQEIQTIGAPFQSMFRFDQSPLVRVLVFHSKRTSYLWIQMHHLIVDAVSWQIFIEDLNRSYETLINGQTVQLPQKTISYKAWSEGLKELTERYEIRKDEAYWQEINQKIENTTLFDQTIPTTQSHTFTFELGKEETKQLRFEANQAFFTEISDLLLTALAKALGNTFDKTSISFTLEGHGRELFESLGSVDRTIGWFTSMYPLRVTLEETLPEMIKKVKESIRKIPNKGMSYGLLALYADTITTKKTDVVFNFLGELGDSKEESQQFTISTIANINDSAKENTIGNPLSVNCYIQNERLIMDLVYVTPILTTEEILAISSRYQKELSAIIDYCTTVNEPQKTASDLGELSWEQDEFDLAERKAADLLTGEIQRIIPLTSMQEGLLYHKLLDEASTSYVIQCSYEVNTQMDQKLLEKSLKHLAEKHPALKTNILYKEIKEPRQVIFSERTLESTRHDFSKEADANGQLAQYKIADVKRGFDLEKEALFRVSLIEMPEGQRLIFTFHHIIMDGWCLSIVLNDWMKIYTMLENDGESAVFAQIETDTLYEDYARIVADLDKEASLTYWENLLEEYETQASFTGMYPKNDQKAEVKTIFESISKEETQVIQAFAKENKVTMNTVVEAIWGLVLQRYNHTNDVVFGKMVSGRNLPLRGIEHAVGLFINAIPVRVKNEEKESFVTLVQEIQNQSIESEEHTYCSLSEIQNRSLLGKDLIHTLIVFENYAVQEADESLALLGEMEDYREQTSYPISLSVSSSDELSFKLMFDERLYTTVEADLILSRIICGLKELAADQSLTCSDFSLVNGEEQQLVINAFNPEKQENNRYPTILAVLKVQAQKQPNKVAVVFEQEQLTYAQLEEKSTILAKRLLALGAGETEFIGLYCDRTIEMLVGIYGIMKAGSAYIPLSPTLPEERIAYILKDSGIEFVLNGQVDLGTLMEATVIDYTVADLQADELVQTDLPELKAEDKAYVIYTSGTTGKPKGVVVRHASLMNFVHWQKNYFDLDSEQTVLQQFSFIFDGSLLELFAICLAGGTLEIISDEIKNDPDCFLKKLNQKILITVPSIFKMLVEFAQENGRQNELNQLSKVAFGGEAVTTALVEKFYQVMTIGETPLYNLYGPTEATVCATAYQAENQLYKSVPIGSAVANSKLFVFQQEKLCGIGMVGELCISGDNLALEYLNNPETTAEKFVQNPFNPTERMYRTGDLVKWQEDGELQYVGRIDEQVKIRGFRIELGEIENQLSQIPAVRDACVITRTINNEVTLCAYLVTNEELTAAKVKAQLKKIIPDYMIPAYITIIDKLPVTKSGKIDKRNLPEPEQNQRDTYEAPRNELEAMICGLFEEILKIKQVGIDDDFFELGGHSLKAVQLANGISKFSGVKVPLSDILQEKNARSLAEKVKESIAEGSLVLDSIEIVDDEEL</sequence>
<gene>
    <name evidence="9" type="ORF">BCR21_07080</name>
</gene>
<dbReference type="Gene3D" id="3.40.50.980">
    <property type="match status" value="2"/>
</dbReference>
<dbReference type="Gene3D" id="3.30.559.10">
    <property type="entry name" value="Chloramphenicol acetyltransferase-like domain"/>
    <property type="match status" value="3"/>
</dbReference>
<dbReference type="STRING" id="903984.BCR21_07080"/>
<proteinExistence type="inferred from homology"/>
<dbReference type="InterPro" id="IPR010071">
    <property type="entry name" value="AA_adenyl_dom"/>
</dbReference>
<dbReference type="FunFam" id="3.40.50.980:FF:000001">
    <property type="entry name" value="Non-ribosomal peptide synthetase"/>
    <property type="match status" value="2"/>
</dbReference>
<dbReference type="NCBIfam" id="TIGR01720">
    <property type="entry name" value="NRPS-para261"/>
    <property type="match status" value="1"/>
</dbReference>
<dbReference type="PANTHER" id="PTHR45527">
    <property type="entry name" value="NONRIBOSOMAL PEPTIDE SYNTHETASE"/>
    <property type="match status" value="1"/>
</dbReference>
<dbReference type="PANTHER" id="PTHR45527:SF1">
    <property type="entry name" value="FATTY ACID SYNTHASE"/>
    <property type="match status" value="1"/>
</dbReference>
<dbReference type="InterPro" id="IPR010060">
    <property type="entry name" value="NRPS_synth"/>
</dbReference>
<name>A0A1E5GGY5_9ENTE</name>
<dbReference type="Gene3D" id="2.30.38.10">
    <property type="entry name" value="Luciferase, Domain 3"/>
    <property type="match status" value="1"/>
</dbReference>
<keyword evidence="3" id="KW-0596">Phosphopantetheine</keyword>
<dbReference type="CDD" id="cd05930">
    <property type="entry name" value="A_NRPS"/>
    <property type="match status" value="2"/>
</dbReference>
<dbReference type="PROSITE" id="PS50075">
    <property type="entry name" value="CARRIER"/>
    <property type="match status" value="2"/>
</dbReference>
<dbReference type="InterPro" id="IPR023213">
    <property type="entry name" value="CAT-like_dom_sf"/>
</dbReference>
<dbReference type="Gene3D" id="1.10.1200.10">
    <property type="entry name" value="ACP-like"/>
    <property type="match status" value="1"/>
</dbReference>
<dbReference type="NCBIfam" id="NF003417">
    <property type="entry name" value="PRK04813.1"/>
    <property type="match status" value="2"/>
</dbReference>
<dbReference type="InterPro" id="IPR009081">
    <property type="entry name" value="PP-bd_ACP"/>
</dbReference>
<dbReference type="Pfam" id="PF00501">
    <property type="entry name" value="AMP-binding"/>
    <property type="match status" value="2"/>
</dbReference>
<dbReference type="Gene3D" id="3.40.50.1820">
    <property type="entry name" value="alpha/beta hydrolase"/>
    <property type="match status" value="1"/>
</dbReference>
<organism evidence="9 10">
    <name type="scientific">Enterococcus ureasiticus</name>
    <dbReference type="NCBI Taxonomy" id="903984"/>
    <lineage>
        <taxon>Bacteria</taxon>
        <taxon>Bacillati</taxon>
        <taxon>Bacillota</taxon>
        <taxon>Bacilli</taxon>
        <taxon>Lactobacillales</taxon>
        <taxon>Enterococcaceae</taxon>
        <taxon>Enterococcus</taxon>
    </lineage>
</organism>
<comment type="caution">
    <text evidence="9">The sequence shown here is derived from an EMBL/GenBank/DDBJ whole genome shotgun (WGS) entry which is preliminary data.</text>
</comment>
<keyword evidence="10" id="KW-1185">Reference proteome</keyword>
<dbReference type="GO" id="GO:0044550">
    <property type="term" value="P:secondary metabolite biosynthetic process"/>
    <property type="evidence" value="ECO:0007669"/>
    <property type="project" value="TreeGrafter"/>
</dbReference>
<dbReference type="InterPro" id="IPR025110">
    <property type="entry name" value="AMP-bd_C"/>
</dbReference>
<dbReference type="NCBIfam" id="TIGR01733">
    <property type="entry name" value="AA-adenyl-dom"/>
    <property type="match status" value="2"/>
</dbReference>
<feature type="domain" description="Carrier" evidence="8">
    <location>
        <begin position="941"/>
        <end position="1015"/>
    </location>
</feature>
<dbReference type="PROSITE" id="PS00012">
    <property type="entry name" value="PHOSPHOPANTETHEINE"/>
    <property type="match status" value="2"/>
</dbReference>
<evidence type="ECO:0000256" key="6">
    <source>
        <dbReference type="ARBA" id="ARBA00023194"/>
    </source>
</evidence>
<comment type="cofactor">
    <cofactor evidence="1">
        <name>pantetheine 4'-phosphate</name>
        <dbReference type="ChEBI" id="CHEBI:47942"/>
    </cofactor>
</comment>
<dbReference type="InterPro" id="IPR020845">
    <property type="entry name" value="AMP-binding_CS"/>
</dbReference>
<dbReference type="SUPFAM" id="SSF47336">
    <property type="entry name" value="ACP-like"/>
    <property type="match status" value="2"/>
</dbReference>